<proteinExistence type="predicted"/>
<dbReference type="AlphaFoldDB" id="E5B9H9"/>
<accession>E5B9H9</accession>
<reference evidence="1" key="1">
    <citation type="journal article" date="2011" name="J. Bacteriol.">
        <title>Genome Sequence of an Erwinia amylovora Strain with Pathogenicity Restricted to Rubus Plants.</title>
        <authorList>
            <person name="Powney R."/>
            <person name="Smits T.H."/>
            <person name="Sawbridge T."/>
            <person name="Frey B."/>
            <person name="Blom J."/>
            <person name="Frey J.E."/>
            <person name="Plummer K.M."/>
            <person name="Beer S.V."/>
            <person name="Luck J."/>
            <person name="Duffy B."/>
            <person name="Rodoni B."/>
        </authorList>
    </citation>
    <scope>NUCLEOTIDE SEQUENCE</scope>
    <source>
        <strain evidence="1">ATCC BAA-2158</strain>
    </source>
</reference>
<gene>
    <name evidence="1" type="ORF">EAIL5_3371</name>
</gene>
<dbReference type="EMBL" id="FR719197">
    <property type="protein sequence ID" value="CBX82191.1"/>
    <property type="molecule type" value="Genomic_DNA"/>
</dbReference>
<protein>
    <submittedName>
        <fullName evidence="1">Putative hemagglutinin</fullName>
    </submittedName>
</protein>
<name>E5B9H9_ERWAM</name>
<organism evidence="1">
    <name type="scientific">Erwinia amylovora ATCC BAA-2158</name>
    <dbReference type="NCBI Taxonomy" id="889211"/>
    <lineage>
        <taxon>Bacteria</taxon>
        <taxon>Pseudomonadati</taxon>
        <taxon>Pseudomonadota</taxon>
        <taxon>Gammaproteobacteria</taxon>
        <taxon>Enterobacterales</taxon>
        <taxon>Erwiniaceae</taxon>
        <taxon>Erwinia</taxon>
    </lineage>
</organism>
<sequence>MHVGQGIGSSGHLLAGSDETSLLMRAADLTLTSEGHPRASGSLLSDKNINLNGWRVDISQSQLAAGRTTLSTGSGGVVLRQTTVDSGMRVINTAGSIDARQAQVRAGQWDVTGNNLFSQKAVWPQTGDAESRFVLHHSPDKPATVMGDDIIVRARIVDNHGRDAVMAATATLHLNTVGRIK</sequence>
<evidence type="ECO:0000313" key="1">
    <source>
        <dbReference type="EMBL" id="CBX82191.1"/>
    </source>
</evidence>